<evidence type="ECO:0000256" key="6">
    <source>
        <dbReference type="ARBA" id="ARBA00022755"/>
    </source>
</evidence>
<gene>
    <name evidence="14" type="ORF">HNQ68_001751</name>
</gene>
<evidence type="ECO:0000256" key="11">
    <source>
        <dbReference type="NCBIfam" id="TIGR00928"/>
    </source>
</evidence>
<dbReference type="NCBIfam" id="TIGR00928">
    <property type="entry name" value="purB"/>
    <property type="match status" value="1"/>
</dbReference>
<dbReference type="InterPro" id="IPR022761">
    <property type="entry name" value="Fumarate_lyase_N"/>
</dbReference>
<reference evidence="14 15" key="1">
    <citation type="submission" date="2020-08" db="EMBL/GenBank/DDBJ databases">
        <title>Genomic Encyclopedia of Type Strains, Phase IV (KMG-IV): sequencing the most valuable type-strain genomes for metagenomic binning, comparative biology and taxonomic classification.</title>
        <authorList>
            <person name="Goeker M."/>
        </authorList>
    </citation>
    <scope>NUCLEOTIDE SEQUENCE [LARGE SCALE GENOMIC DNA]</scope>
    <source>
        <strain evidence="14 15">DSM 25620</strain>
    </source>
</reference>
<dbReference type="UniPathway" id="UPA00074">
    <property type="reaction ID" value="UER00132"/>
</dbReference>
<dbReference type="Gene3D" id="1.10.275.10">
    <property type="entry name" value="Fumarase/aspartase (N-terminal domain)"/>
    <property type="match status" value="1"/>
</dbReference>
<comment type="caution">
    <text evidence="14">The sequence shown here is derived from an EMBL/GenBank/DDBJ whole genome shotgun (WGS) entry which is preliminary data.</text>
</comment>
<dbReference type="Gene3D" id="1.10.40.30">
    <property type="entry name" value="Fumarase/aspartase (C-terminal domain)"/>
    <property type="match status" value="1"/>
</dbReference>
<evidence type="ECO:0000256" key="9">
    <source>
        <dbReference type="ARBA" id="ARBA00030717"/>
    </source>
</evidence>
<dbReference type="CDD" id="cd01360">
    <property type="entry name" value="Adenylsuccinate_lyase_1"/>
    <property type="match status" value="1"/>
</dbReference>
<organism evidence="14 15">
    <name type="scientific">Pseudochrobactrum saccharolyticum</name>
    <dbReference type="NCBI Taxonomy" id="354352"/>
    <lineage>
        <taxon>Bacteria</taxon>
        <taxon>Pseudomonadati</taxon>
        <taxon>Pseudomonadota</taxon>
        <taxon>Alphaproteobacteria</taxon>
        <taxon>Hyphomicrobiales</taxon>
        <taxon>Brucellaceae</taxon>
        <taxon>Pseudochrobactrum</taxon>
    </lineage>
</organism>
<evidence type="ECO:0000256" key="4">
    <source>
        <dbReference type="ARBA" id="ARBA00012339"/>
    </source>
</evidence>
<dbReference type="InterPro" id="IPR019468">
    <property type="entry name" value="AdenyloSucc_lyase_C"/>
</dbReference>
<dbReference type="InterPro" id="IPR004769">
    <property type="entry name" value="Pur_lyase"/>
</dbReference>
<dbReference type="SMART" id="SM00998">
    <property type="entry name" value="ADSL_C"/>
    <property type="match status" value="1"/>
</dbReference>
<dbReference type="GO" id="GO:0044208">
    <property type="term" value="P:'de novo' AMP biosynthetic process"/>
    <property type="evidence" value="ECO:0007669"/>
    <property type="project" value="UniProtKB-UniPathway"/>
</dbReference>
<dbReference type="AlphaFoldDB" id="A0A7W8AJ04"/>
<evidence type="ECO:0000256" key="10">
    <source>
        <dbReference type="ARBA" id="ARBA00049115"/>
    </source>
</evidence>
<comment type="catalytic activity">
    <reaction evidence="10">
        <text>N(6)-(1,2-dicarboxyethyl)-AMP = fumarate + AMP</text>
        <dbReference type="Rhea" id="RHEA:16853"/>
        <dbReference type="ChEBI" id="CHEBI:29806"/>
        <dbReference type="ChEBI" id="CHEBI:57567"/>
        <dbReference type="ChEBI" id="CHEBI:456215"/>
        <dbReference type="EC" id="4.3.2.2"/>
    </reaction>
    <physiologicalReaction direction="left-to-right" evidence="10">
        <dbReference type="Rhea" id="RHEA:16854"/>
    </physiologicalReaction>
</comment>
<dbReference type="PRINTS" id="PR00149">
    <property type="entry name" value="FUMRATELYASE"/>
</dbReference>
<dbReference type="FunFam" id="1.10.40.30:FF:000007">
    <property type="entry name" value="Adenylosuccinate lyase"/>
    <property type="match status" value="1"/>
</dbReference>
<evidence type="ECO:0000256" key="12">
    <source>
        <dbReference type="RuleBase" id="RU361172"/>
    </source>
</evidence>
<dbReference type="PRINTS" id="PR00145">
    <property type="entry name" value="ARGSUCLYASE"/>
</dbReference>
<dbReference type="Pfam" id="PF00206">
    <property type="entry name" value="Lyase_1"/>
    <property type="match status" value="1"/>
</dbReference>
<dbReference type="Pfam" id="PF10397">
    <property type="entry name" value="ADSL_C"/>
    <property type="match status" value="1"/>
</dbReference>
<dbReference type="RefSeq" id="WP_075654851.1">
    <property type="nucleotide sequence ID" value="NZ_JACHIL010000002.1"/>
</dbReference>
<comment type="pathway">
    <text evidence="2 12">Purine metabolism; AMP biosynthesis via de novo pathway; AMP from IMP: step 2/2.</text>
</comment>
<dbReference type="InterPro" id="IPR000362">
    <property type="entry name" value="Fumarate_lyase_fam"/>
</dbReference>
<evidence type="ECO:0000256" key="8">
    <source>
        <dbReference type="ARBA" id="ARBA00024477"/>
    </source>
</evidence>
<evidence type="ECO:0000256" key="1">
    <source>
        <dbReference type="ARBA" id="ARBA00004706"/>
    </source>
</evidence>
<dbReference type="SUPFAM" id="SSF48557">
    <property type="entry name" value="L-aspartase-like"/>
    <property type="match status" value="1"/>
</dbReference>
<feature type="domain" description="Adenylosuccinate lyase C-terminal" evidence="13">
    <location>
        <begin position="352"/>
        <end position="432"/>
    </location>
</feature>
<dbReference type="GO" id="GO:0006189">
    <property type="term" value="P:'de novo' IMP biosynthetic process"/>
    <property type="evidence" value="ECO:0007669"/>
    <property type="project" value="UniProtKB-UniPathway"/>
</dbReference>
<dbReference type="Gene3D" id="1.20.200.10">
    <property type="entry name" value="Fumarase/aspartase (Central domain)"/>
    <property type="match status" value="1"/>
</dbReference>
<dbReference type="FunFam" id="1.20.200.10:FF:000008">
    <property type="entry name" value="Adenylosuccinate lyase"/>
    <property type="match status" value="1"/>
</dbReference>
<keyword evidence="15" id="KW-1185">Reference proteome</keyword>
<keyword evidence="6 12" id="KW-0658">Purine biosynthesis</keyword>
<dbReference type="InterPro" id="IPR008948">
    <property type="entry name" value="L-Aspartase-like"/>
</dbReference>
<dbReference type="GO" id="GO:0070626">
    <property type="term" value="F:(S)-2-(5-amino-1-(5-phospho-D-ribosyl)imidazole-4-carboxamido) succinate lyase (fumarate-forming) activity"/>
    <property type="evidence" value="ECO:0007669"/>
    <property type="project" value="TreeGrafter"/>
</dbReference>
<sequence length="437" mass="49076">MIPRYSRPEMVAIWSPETKFRIWFEIEAHACDALAEIGVIPKESAKTIWEKGGAAKFDVARIDEIEAVTKHDVIAFLTHLAEFVGPDSRFIHQGMTSSDVLDTCFNVQLMRASDLLLADLDKLLAALKTRAYEHKDTITIGRSHGIHAEPITFGVKMALAYAEFERCRARLVAAREEIATCAISGAVGTFANIDPRVEEHVAKSLGMKAEPVSTQVIPRDRHAMYFSVLAVIASSVERLAVEIRHLQRTEVLEAEEYFSPGQKGSSAMPHKRNPVLTENLTGLARMVRSMALPAMENVALWHERDISHSSVERMIGPDATITLDFALARLTGVIEKLLVYPENMMNNLNKFRGLVHSQRVLLALTQAGVSREDSYRLVQRNAMKVWEQGKDFLEELLADAEVRAALSEEQIREKFDLGYHTKHVDTIFNRVFNTQAK</sequence>
<evidence type="ECO:0000256" key="7">
    <source>
        <dbReference type="ARBA" id="ARBA00023239"/>
    </source>
</evidence>
<evidence type="ECO:0000256" key="3">
    <source>
        <dbReference type="ARBA" id="ARBA00008273"/>
    </source>
</evidence>
<dbReference type="GO" id="GO:0004018">
    <property type="term" value="F:N6-(1,2-dicarboxyethyl)AMP AMP-lyase (fumarate-forming) activity"/>
    <property type="evidence" value="ECO:0007669"/>
    <property type="project" value="UniProtKB-UniRule"/>
</dbReference>
<evidence type="ECO:0000259" key="13">
    <source>
        <dbReference type="SMART" id="SM00998"/>
    </source>
</evidence>
<comment type="pathway">
    <text evidence="1 12">Purine metabolism; IMP biosynthesis via de novo pathway; 5-amino-1-(5-phospho-D-ribosyl)imidazole-4-carboxamide from 5-amino-1-(5-phospho-D-ribosyl)imidazole-4-carboxylate: step 2/2.</text>
</comment>
<dbReference type="InterPro" id="IPR020557">
    <property type="entry name" value="Fumarate_lyase_CS"/>
</dbReference>
<dbReference type="EC" id="4.3.2.2" evidence="4 11"/>
<evidence type="ECO:0000313" key="15">
    <source>
        <dbReference type="Proteomes" id="UP000531231"/>
    </source>
</evidence>
<dbReference type="Proteomes" id="UP000531231">
    <property type="component" value="Unassembled WGS sequence"/>
</dbReference>
<evidence type="ECO:0000256" key="2">
    <source>
        <dbReference type="ARBA" id="ARBA00004734"/>
    </source>
</evidence>
<dbReference type="InterPro" id="IPR024083">
    <property type="entry name" value="Fumarase/histidase_N"/>
</dbReference>
<dbReference type="PROSITE" id="PS00163">
    <property type="entry name" value="FUMARATE_LYASES"/>
    <property type="match status" value="1"/>
</dbReference>
<evidence type="ECO:0000256" key="5">
    <source>
        <dbReference type="ARBA" id="ARBA00017058"/>
    </source>
</evidence>
<protein>
    <recommendedName>
        <fullName evidence="5 11">Adenylosuccinate lyase</fullName>
        <shortName evidence="12">ASL</shortName>
        <ecNumber evidence="4 11">4.3.2.2</ecNumber>
    </recommendedName>
    <alternativeName>
        <fullName evidence="9 12">Adenylosuccinase</fullName>
    </alternativeName>
</protein>
<comment type="similarity">
    <text evidence="3 12">Belongs to the lyase 1 family. Adenylosuccinate lyase subfamily.</text>
</comment>
<accession>A0A7W8AJ04</accession>
<name>A0A7W8AJ04_9HYPH</name>
<comment type="catalytic activity">
    <reaction evidence="8">
        <text>(2S)-2-[5-amino-1-(5-phospho-beta-D-ribosyl)imidazole-4-carboxamido]succinate = 5-amino-1-(5-phospho-beta-D-ribosyl)imidazole-4-carboxamide + fumarate</text>
        <dbReference type="Rhea" id="RHEA:23920"/>
        <dbReference type="ChEBI" id="CHEBI:29806"/>
        <dbReference type="ChEBI" id="CHEBI:58443"/>
        <dbReference type="ChEBI" id="CHEBI:58475"/>
        <dbReference type="EC" id="4.3.2.2"/>
    </reaction>
    <physiologicalReaction direction="left-to-right" evidence="8">
        <dbReference type="Rhea" id="RHEA:23921"/>
    </physiologicalReaction>
</comment>
<proteinExistence type="inferred from homology"/>
<dbReference type="EMBL" id="JACHIL010000002">
    <property type="protein sequence ID" value="MBB5091227.1"/>
    <property type="molecule type" value="Genomic_DNA"/>
</dbReference>
<keyword evidence="7 12" id="KW-0456">Lyase</keyword>
<dbReference type="PANTHER" id="PTHR43172:SF1">
    <property type="entry name" value="ADENYLOSUCCINATE LYASE"/>
    <property type="match status" value="1"/>
</dbReference>
<dbReference type="GO" id="GO:0005829">
    <property type="term" value="C:cytosol"/>
    <property type="evidence" value="ECO:0007669"/>
    <property type="project" value="TreeGrafter"/>
</dbReference>
<evidence type="ECO:0000313" key="14">
    <source>
        <dbReference type="EMBL" id="MBB5091227.1"/>
    </source>
</evidence>
<dbReference type="UniPathway" id="UPA00075">
    <property type="reaction ID" value="UER00336"/>
</dbReference>
<dbReference type="PANTHER" id="PTHR43172">
    <property type="entry name" value="ADENYLOSUCCINATE LYASE"/>
    <property type="match status" value="1"/>
</dbReference>